<proteinExistence type="predicted"/>
<keyword evidence="1" id="KW-0677">Repeat</keyword>
<evidence type="ECO:0000256" key="2">
    <source>
        <dbReference type="PROSITE-ProRule" id="PRU00504"/>
    </source>
</evidence>
<evidence type="ECO:0000313" key="4">
    <source>
        <dbReference type="EMBL" id="TMU50361.1"/>
    </source>
</evidence>
<feature type="region of interest" description="Disordered" evidence="3">
    <location>
        <begin position="1"/>
        <end position="20"/>
    </location>
</feature>
<name>A0ABY2WGG7_9FLAO</name>
<comment type="caution">
    <text evidence="4">The sequence shown here is derived from an EMBL/GenBank/DDBJ whole genome shotgun (WGS) entry which is preliminary data.</text>
</comment>
<evidence type="ECO:0008006" key="6">
    <source>
        <dbReference type="Google" id="ProtNLM"/>
    </source>
</evidence>
<dbReference type="Gene3D" id="2.120.10.30">
    <property type="entry name" value="TolB, C-terminal domain"/>
    <property type="match status" value="3"/>
</dbReference>
<evidence type="ECO:0000256" key="3">
    <source>
        <dbReference type="SAM" id="MobiDB-lite"/>
    </source>
</evidence>
<dbReference type="InterPro" id="IPR011042">
    <property type="entry name" value="6-blade_b-propeller_TolB-like"/>
</dbReference>
<gene>
    <name evidence="4" type="ORF">FGG15_20020</name>
</gene>
<dbReference type="Proteomes" id="UP000751614">
    <property type="component" value="Unassembled WGS sequence"/>
</dbReference>
<reference evidence="4 5" key="1">
    <citation type="submission" date="2019-05" db="EMBL/GenBank/DDBJ databases">
        <title>Flagellimonas sp. AsT0115, sp. nov., isolated from a marine red algae, Asparagopsis taxiformis.</title>
        <authorList>
            <person name="Kim J."/>
            <person name="Jeong S.E."/>
            <person name="Jeon C.O."/>
        </authorList>
    </citation>
    <scope>NUCLEOTIDE SEQUENCE [LARGE SCALE GENOMIC DNA]</scope>
    <source>
        <strain evidence="4 5">AsT0115</strain>
    </source>
</reference>
<dbReference type="EMBL" id="VCNI01000013">
    <property type="protein sequence ID" value="TMU50361.1"/>
    <property type="molecule type" value="Genomic_DNA"/>
</dbReference>
<dbReference type="RefSeq" id="WP_202619611.1">
    <property type="nucleotide sequence ID" value="NZ_VCNI01000013.1"/>
</dbReference>
<keyword evidence="5" id="KW-1185">Reference proteome</keyword>
<dbReference type="Pfam" id="PF01436">
    <property type="entry name" value="NHL"/>
    <property type="match status" value="3"/>
</dbReference>
<protein>
    <recommendedName>
        <fullName evidence="6">NHL repeat-containing protein</fullName>
    </recommendedName>
</protein>
<dbReference type="PANTHER" id="PTHR13833">
    <property type="match status" value="1"/>
</dbReference>
<feature type="repeat" description="NHL" evidence="2">
    <location>
        <begin position="63"/>
        <end position="102"/>
    </location>
</feature>
<evidence type="ECO:0000313" key="5">
    <source>
        <dbReference type="Proteomes" id="UP000751614"/>
    </source>
</evidence>
<feature type="non-terminal residue" evidence="4">
    <location>
        <position position="1"/>
    </location>
</feature>
<feature type="repeat" description="NHL" evidence="2">
    <location>
        <begin position="19"/>
        <end position="54"/>
    </location>
</feature>
<evidence type="ECO:0000256" key="1">
    <source>
        <dbReference type="ARBA" id="ARBA00022737"/>
    </source>
</evidence>
<sequence>NVETFAGTPEEEGYEEGSGTAAKFNLPWDLAKDSGGNIFVADRANHAIRKIAPDGNVTTFAGGERGNGQGEFNNPQGLAIDSDDNIYVADAENHRIVMITPNGVWSKIAGGNGSGYENGPGDGARFRSPTEILLEEGSGGSTLYVSDRNNHAIRRISLDDGQYTVGTYAGPGPEIDLREGYMDGGLSEARFRFPEGMAKSGEGTILLADSGNHRIRAIDQDAGTVGTFAGSDRGYVNDVSRSEAKFRSPRDVSVAGDGNIYISDRLNHCVRRIDPDGHVTTIAGVPESEGHVDGLGNGAQFNSPLGVLHTGEWEIYVADSYNHVIRKIIID</sequence>
<dbReference type="PROSITE" id="PS51125">
    <property type="entry name" value="NHL"/>
    <property type="match status" value="2"/>
</dbReference>
<organism evidence="4 5">
    <name type="scientific">Flagellimonas algicola</name>
    <dbReference type="NCBI Taxonomy" id="2583815"/>
    <lineage>
        <taxon>Bacteria</taxon>
        <taxon>Pseudomonadati</taxon>
        <taxon>Bacteroidota</taxon>
        <taxon>Flavobacteriia</taxon>
        <taxon>Flavobacteriales</taxon>
        <taxon>Flavobacteriaceae</taxon>
        <taxon>Flagellimonas</taxon>
    </lineage>
</organism>
<accession>A0ABY2WGG7</accession>
<dbReference type="PANTHER" id="PTHR13833:SF71">
    <property type="entry name" value="NHL DOMAIN-CONTAINING PROTEIN"/>
    <property type="match status" value="1"/>
</dbReference>
<dbReference type="InterPro" id="IPR001258">
    <property type="entry name" value="NHL_repeat"/>
</dbReference>
<dbReference type="SUPFAM" id="SSF101898">
    <property type="entry name" value="NHL repeat"/>
    <property type="match status" value="1"/>
</dbReference>